<dbReference type="PROSITE" id="PS50158">
    <property type="entry name" value="ZF_CCHC"/>
    <property type="match status" value="2"/>
</dbReference>
<feature type="compositionally biased region" description="Acidic residues" evidence="2">
    <location>
        <begin position="428"/>
        <end position="437"/>
    </location>
</feature>
<feature type="domain" description="CCHC-type" evidence="3">
    <location>
        <begin position="690"/>
        <end position="705"/>
    </location>
</feature>
<dbReference type="Pfam" id="PF00078">
    <property type="entry name" value="RVT_1"/>
    <property type="match status" value="1"/>
</dbReference>
<dbReference type="InterPro" id="IPR036875">
    <property type="entry name" value="Znf_CCHC_sf"/>
</dbReference>
<reference evidence="5 6" key="1">
    <citation type="submission" date="2020-02" db="EMBL/GenBank/DDBJ databases">
        <authorList>
            <person name="Ferguson B K."/>
        </authorList>
    </citation>
    <scope>NUCLEOTIDE SEQUENCE [LARGE SCALE GENOMIC DNA]</scope>
</reference>
<evidence type="ECO:0000256" key="2">
    <source>
        <dbReference type="SAM" id="MobiDB-lite"/>
    </source>
</evidence>
<proteinExistence type="predicted"/>
<feature type="compositionally biased region" description="Basic and acidic residues" evidence="2">
    <location>
        <begin position="747"/>
        <end position="770"/>
    </location>
</feature>
<organism evidence="5 6">
    <name type="scientific">Trichogramma brassicae</name>
    <dbReference type="NCBI Taxonomy" id="86971"/>
    <lineage>
        <taxon>Eukaryota</taxon>
        <taxon>Metazoa</taxon>
        <taxon>Ecdysozoa</taxon>
        <taxon>Arthropoda</taxon>
        <taxon>Hexapoda</taxon>
        <taxon>Insecta</taxon>
        <taxon>Pterygota</taxon>
        <taxon>Neoptera</taxon>
        <taxon>Endopterygota</taxon>
        <taxon>Hymenoptera</taxon>
        <taxon>Apocrita</taxon>
        <taxon>Proctotrupomorpha</taxon>
        <taxon>Chalcidoidea</taxon>
        <taxon>Trichogrammatidae</taxon>
        <taxon>Trichogramma</taxon>
    </lineage>
</organism>
<keyword evidence="1" id="KW-0862">Zinc</keyword>
<feature type="compositionally biased region" description="Basic residues" evidence="2">
    <location>
        <begin position="33"/>
        <end position="49"/>
    </location>
</feature>
<dbReference type="SUPFAM" id="SSF57756">
    <property type="entry name" value="Retrovirus zinc finger-like domains"/>
    <property type="match status" value="1"/>
</dbReference>
<feature type="compositionally biased region" description="Basic residues" evidence="2">
    <location>
        <begin position="899"/>
        <end position="913"/>
    </location>
</feature>
<feature type="region of interest" description="Disordered" evidence="2">
    <location>
        <begin position="603"/>
        <end position="667"/>
    </location>
</feature>
<dbReference type="GO" id="GO:0008270">
    <property type="term" value="F:zinc ion binding"/>
    <property type="evidence" value="ECO:0007669"/>
    <property type="project" value="UniProtKB-KW"/>
</dbReference>
<dbReference type="GO" id="GO:0003676">
    <property type="term" value="F:nucleic acid binding"/>
    <property type="evidence" value="ECO:0007669"/>
    <property type="project" value="InterPro"/>
</dbReference>
<feature type="domain" description="CCHC-type" evidence="3">
    <location>
        <begin position="670"/>
        <end position="684"/>
    </location>
</feature>
<feature type="region of interest" description="Disordered" evidence="2">
    <location>
        <begin position="1"/>
        <end position="49"/>
    </location>
</feature>
<dbReference type="InterPro" id="IPR000477">
    <property type="entry name" value="RT_dom"/>
</dbReference>
<feature type="compositionally biased region" description="Basic and acidic residues" evidence="2">
    <location>
        <begin position="407"/>
        <end position="416"/>
    </location>
</feature>
<evidence type="ECO:0000259" key="3">
    <source>
        <dbReference type="PROSITE" id="PS50158"/>
    </source>
</evidence>
<feature type="compositionally biased region" description="Polar residues" evidence="2">
    <location>
        <begin position="604"/>
        <end position="632"/>
    </location>
</feature>
<feature type="non-terminal residue" evidence="5">
    <location>
        <position position="1337"/>
    </location>
</feature>
<dbReference type="Proteomes" id="UP000479190">
    <property type="component" value="Unassembled WGS sequence"/>
</dbReference>
<dbReference type="OrthoDB" id="7700848at2759"/>
<evidence type="ECO:0000256" key="1">
    <source>
        <dbReference type="PROSITE-ProRule" id="PRU00047"/>
    </source>
</evidence>
<feature type="region of interest" description="Disordered" evidence="2">
    <location>
        <begin position="743"/>
        <end position="852"/>
    </location>
</feature>
<dbReference type="Gene3D" id="4.10.60.10">
    <property type="entry name" value="Zinc finger, CCHC-type"/>
    <property type="match status" value="1"/>
</dbReference>
<dbReference type="CDD" id="cd01650">
    <property type="entry name" value="RT_nLTR_like"/>
    <property type="match status" value="1"/>
</dbReference>
<evidence type="ECO:0000313" key="5">
    <source>
        <dbReference type="EMBL" id="CAB0035520.1"/>
    </source>
</evidence>
<evidence type="ECO:0008006" key="7">
    <source>
        <dbReference type="Google" id="ProtNLM"/>
    </source>
</evidence>
<evidence type="ECO:0000313" key="6">
    <source>
        <dbReference type="Proteomes" id="UP000479190"/>
    </source>
</evidence>
<feature type="compositionally biased region" description="Polar residues" evidence="2">
    <location>
        <begin position="658"/>
        <end position="667"/>
    </location>
</feature>
<dbReference type="SMART" id="SM00343">
    <property type="entry name" value="ZnF_C2HC"/>
    <property type="match status" value="2"/>
</dbReference>
<dbReference type="EMBL" id="CADCXV010000792">
    <property type="protein sequence ID" value="CAB0035520.1"/>
    <property type="molecule type" value="Genomic_DNA"/>
</dbReference>
<feature type="compositionally biased region" description="Basic residues" evidence="2">
    <location>
        <begin position="771"/>
        <end position="789"/>
    </location>
</feature>
<feature type="region of interest" description="Disordered" evidence="2">
    <location>
        <begin position="1315"/>
        <end position="1337"/>
    </location>
</feature>
<dbReference type="PROSITE" id="PS50878">
    <property type="entry name" value="RT_POL"/>
    <property type="match status" value="1"/>
</dbReference>
<dbReference type="InterPro" id="IPR043502">
    <property type="entry name" value="DNA/RNA_pol_sf"/>
</dbReference>
<keyword evidence="6" id="KW-1185">Reference proteome</keyword>
<feature type="compositionally biased region" description="Polar residues" evidence="2">
    <location>
        <begin position="812"/>
        <end position="828"/>
    </location>
</feature>
<feature type="region of interest" description="Disordered" evidence="2">
    <location>
        <begin position="899"/>
        <end position="919"/>
    </location>
</feature>
<name>A0A6H5IG76_9HYME</name>
<feature type="region of interest" description="Disordered" evidence="2">
    <location>
        <begin position="407"/>
        <end position="437"/>
    </location>
</feature>
<dbReference type="InterPro" id="IPR001878">
    <property type="entry name" value="Znf_CCHC"/>
</dbReference>
<dbReference type="PANTHER" id="PTHR19446">
    <property type="entry name" value="REVERSE TRANSCRIPTASES"/>
    <property type="match status" value="1"/>
</dbReference>
<feature type="domain" description="Reverse transcriptase" evidence="4">
    <location>
        <begin position="1072"/>
        <end position="1337"/>
    </location>
</feature>
<dbReference type="GO" id="GO:0071897">
    <property type="term" value="P:DNA biosynthetic process"/>
    <property type="evidence" value="ECO:0007669"/>
    <property type="project" value="UniProtKB-ARBA"/>
</dbReference>
<protein>
    <recommendedName>
        <fullName evidence="7">Reverse transcriptase domain-containing protein</fullName>
    </recommendedName>
</protein>
<keyword evidence="1" id="KW-0479">Metal-binding</keyword>
<keyword evidence="1" id="KW-0863">Zinc-finger</keyword>
<dbReference type="SUPFAM" id="SSF56672">
    <property type="entry name" value="DNA/RNA polymerases"/>
    <property type="match status" value="1"/>
</dbReference>
<evidence type="ECO:0000259" key="4">
    <source>
        <dbReference type="PROSITE" id="PS50878"/>
    </source>
</evidence>
<sequence>MRQLVNFVPTPSTREHLRQHRHRPALQQPAPAAHRHFQLPKRTTPPKKATHSRIRSVLYLLYVTTSPLHHIDLRLAGYLRGVIGSISSQCLRYLSPPLCYSAPRTSSLNKSFFITASRIQNSLPFRIDIENITVDHSTSLYNHCLALDKILRSGSASCEEKNSPGSRRVVPKTISAGLASISERIRVRRDFLESVLAEIAQITLSEMRVTSSSSEKGALDSDEMEAIGVKLVPPFATRVSANHYHKVKLLQRTSSLRPTTIDNIYQQRQKSALDKTALEQMPSDDFAIVIRADKTPAGEHERRYNAPTINEVAILIVGEDCNSRDIVIRRRNGSIQRVPETHRSYEALPYPILFWQGEDGYHFNIKMIEPEKRPEDVKKVSAMNYYAYRLMIRQVCLKVHDQKSDDESFSDAKEKPSGSNNSTKSEETDKDEDDDDDMSEVKFEFQLDDDWELFEEKLDCFFLTKNITDDKIKVATLVTRLSKDAHALLKQLGSPEKITGKEYKVLIDLMQKQLKPKPSEAMDRYTFHTAKQDGSKKVADFVARLKKLAINCNFDKLENALRDQFVCGLADTDTKVKLFEEKNLTLTKAAEIAITRESAVKNAASASNTLDGKSPKNNVYYTQPTSKQTWQQGRRYKRGKSNDASKQHQHQQQQQHQRPSATTSKNAKTCHCCGKSNHVSRECRFHDYVCRTCNKKGHLARVCKDNTIDIVKKIVSPSESEDVKKIRKAIISIFALNAVKRRRIAKKDRSSSDDEFPRPRELMPVDDKKKDPPRKRPRESSKPLRRSKRSAGEQAREINTLLGVKNPMAPSYRTQSTRSTANANTSGVQFVEQRTPPTPERTEQQLPPTGPARADRYATICRSGESLFWESLNTQWRLPMDTHGSDAVAKWKYSKRPQRKNSKMHYAKSSRITKHGDSVHNEKSLQQCARMSPILTRFWYVIVHVIKEMLKLKFYIKLFQNCDGGHSRRLRIGNAHACYTRLLRVAIKTSKRRCWRQLCDEVDNDVWGKPYKVAMSGLGCPQAKQPSSPLLVRGAVAALFPRVPSGPDGIPNSALKIAVAARPDIFLRVYTTCLETGVFPSSWKRQRLVLLPKPGKPPDEPSSYRPLCMLDTAGKILERIICDRLEAFTERPGGLSERHYGFRKGRSTIDAIDDVISTAREAIAGKRWYRGTKKYCAVVTLDVRNAFNSARWDNILAALRRLLVPDYLLRIIASYFSARVLDFTTDEGPESYEVTAGVPQGSVLGPILWNVMYDAILRLNFDGDVCIVGFADDIAVVAVAKHLWQIEHNLNAAILQVRGALQSLSLQTADHTRRRLCSSQAGKKWPPPPCTGTSPSR</sequence>
<accession>A0A6H5IG76</accession>
<gene>
    <name evidence="5" type="ORF">TBRA_LOCUS7414</name>
</gene>